<dbReference type="EMBL" id="AFAY01000006">
    <property type="protein sequence ID" value="EGF11906.1"/>
    <property type="molecule type" value="Genomic_DNA"/>
</dbReference>
<sequence>MRPCRPNRPATQETTPCPDIGGRLKTRFRRSQNLQTAFARIGTVFSDGLLSPCPAKCPLYRQKPSENTVSAQPKTDSVLFRRPAVFSP</sequence>
<proteinExistence type="predicted"/>
<comment type="caution">
    <text evidence="2">The sequence shown here is derived from an EMBL/GenBank/DDBJ whole genome shotgun (WGS) entry which is preliminary data.</text>
</comment>
<name>F2B9J1_9NEIS</name>
<organism evidence="2 3">
    <name type="scientific">Neisseria bacilliformis ATCC BAA-1200</name>
    <dbReference type="NCBI Taxonomy" id="888742"/>
    <lineage>
        <taxon>Bacteria</taxon>
        <taxon>Pseudomonadati</taxon>
        <taxon>Pseudomonadota</taxon>
        <taxon>Betaproteobacteria</taxon>
        <taxon>Neisseriales</taxon>
        <taxon>Neisseriaceae</taxon>
        <taxon>Neisseria</taxon>
    </lineage>
</organism>
<feature type="region of interest" description="Disordered" evidence="1">
    <location>
        <begin position="1"/>
        <end position="23"/>
    </location>
</feature>
<dbReference type="Proteomes" id="UP000004105">
    <property type="component" value="Unassembled WGS sequence"/>
</dbReference>
<accession>F2B9J1</accession>
<dbReference type="HOGENOM" id="CLU_2465819_0_0_4"/>
<keyword evidence="3" id="KW-1185">Reference proteome</keyword>
<evidence type="ECO:0000313" key="3">
    <source>
        <dbReference type="Proteomes" id="UP000004105"/>
    </source>
</evidence>
<dbReference type="AlphaFoldDB" id="F2B9J1"/>
<protein>
    <submittedName>
        <fullName evidence="2">Uncharacterized protein</fullName>
    </submittedName>
</protein>
<evidence type="ECO:0000313" key="2">
    <source>
        <dbReference type="EMBL" id="EGF11906.1"/>
    </source>
</evidence>
<evidence type="ECO:0000256" key="1">
    <source>
        <dbReference type="SAM" id="MobiDB-lite"/>
    </source>
</evidence>
<reference evidence="2 3" key="1">
    <citation type="submission" date="2011-02" db="EMBL/GenBank/DDBJ databases">
        <authorList>
            <person name="Muzny D."/>
            <person name="Qin X."/>
            <person name="Deng J."/>
            <person name="Jiang H."/>
            <person name="Liu Y."/>
            <person name="Qu J."/>
            <person name="Song X.-Z."/>
            <person name="Zhang L."/>
            <person name="Thornton R."/>
            <person name="Coyle M."/>
            <person name="Francisco L."/>
            <person name="Jackson L."/>
            <person name="Javaid M."/>
            <person name="Korchina V."/>
            <person name="Kovar C."/>
            <person name="Mata R."/>
            <person name="Mathew T."/>
            <person name="Ngo R."/>
            <person name="Nguyen L."/>
            <person name="Nguyen N."/>
            <person name="Okwuonu G."/>
            <person name="Ongeri F."/>
            <person name="Pham C."/>
            <person name="Simmons D."/>
            <person name="Wilczek-Boney K."/>
            <person name="Hale W."/>
            <person name="Jakkamsetti A."/>
            <person name="Pham P."/>
            <person name="Ruth R."/>
            <person name="San Lucas F."/>
            <person name="Warren J."/>
            <person name="Zhang J."/>
            <person name="Zhao Z."/>
            <person name="Zhou C."/>
            <person name="Zhu D."/>
            <person name="Lee S."/>
            <person name="Bess C."/>
            <person name="Blankenburg K."/>
            <person name="Forbes L."/>
            <person name="Fu Q."/>
            <person name="Gubbala S."/>
            <person name="Hirani K."/>
            <person name="Jayaseelan J.C."/>
            <person name="Lara F."/>
            <person name="Munidasa M."/>
            <person name="Palculict T."/>
            <person name="Patil S."/>
            <person name="Pu L.-L."/>
            <person name="Saada N."/>
            <person name="Tang L."/>
            <person name="Weissenberger G."/>
            <person name="Zhu Y."/>
            <person name="Hemphill L."/>
            <person name="Shang Y."/>
            <person name="Youmans B."/>
            <person name="Ayvaz T."/>
            <person name="Ross M."/>
            <person name="Santibanez J."/>
            <person name="Aqrawi P."/>
            <person name="Gross S."/>
            <person name="Joshi V."/>
            <person name="Fowler G."/>
            <person name="Nazareth L."/>
            <person name="Reid J."/>
            <person name="Worley K."/>
            <person name="Petrosino J."/>
            <person name="Highlander S."/>
            <person name="Gibbs R."/>
        </authorList>
    </citation>
    <scope>NUCLEOTIDE SEQUENCE [LARGE SCALE GENOMIC DNA]</scope>
    <source>
        <strain evidence="2 3">ATCC BAA-1200</strain>
    </source>
</reference>
<gene>
    <name evidence="2" type="ORF">HMPREF9123_0347</name>
</gene>